<name>A0A437MNN9_9PROT</name>
<feature type="domain" description="Methyltransferase type 11" evidence="1">
    <location>
        <begin position="102"/>
        <end position="145"/>
    </location>
</feature>
<dbReference type="GO" id="GO:0032259">
    <property type="term" value="P:methylation"/>
    <property type="evidence" value="ECO:0007669"/>
    <property type="project" value="UniProtKB-KW"/>
</dbReference>
<dbReference type="Gene3D" id="3.40.50.150">
    <property type="entry name" value="Vaccinia Virus protein VP39"/>
    <property type="match status" value="1"/>
</dbReference>
<keyword evidence="2" id="KW-0808">Transferase</keyword>
<protein>
    <submittedName>
        <fullName evidence="2">Class I SAM-dependent methyltransferase</fullName>
    </submittedName>
</protein>
<dbReference type="InterPro" id="IPR013216">
    <property type="entry name" value="Methyltransf_11"/>
</dbReference>
<dbReference type="AlphaFoldDB" id="A0A437MNN9"/>
<evidence type="ECO:0000313" key="3">
    <source>
        <dbReference type="Proteomes" id="UP000282957"/>
    </source>
</evidence>
<dbReference type="Proteomes" id="UP000282957">
    <property type="component" value="Unassembled WGS sequence"/>
</dbReference>
<evidence type="ECO:0000259" key="1">
    <source>
        <dbReference type="Pfam" id="PF08241"/>
    </source>
</evidence>
<dbReference type="EMBL" id="SACL01000001">
    <property type="protein sequence ID" value="RVT99274.1"/>
    <property type="molecule type" value="Genomic_DNA"/>
</dbReference>
<evidence type="ECO:0000313" key="2">
    <source>
        <dbReference type="EMBL" id="RVT99274.1"/>
    </source>
</evidence>
<reference evidence="2 3" key="1">
    <citation type="submission" date="2019-01" db="EMBL/GenBank/DDBJ databases">
        <authorList>
            <person name="Chen W.-M."/>
        </authorList>
    </citation>
    <scope>NUCLEOTIDE SEQUENCE [LARGE SCALE GENOMIC DNA]</scope>
    <source>
        <strain evidence="2 3">CCP-6</strain>
    </source>
</reference>
<proteinExistence type="predicted"/>
<accession>A0A437MNN9</accession>
<dbReference type="InterPro" id="IPR029063">
    <property type="entry name" value="SAM-dependent_MTases_sf"/>
</dbReference>
<keyword evidence="3" id="KW-1185">Reference proteome</keyword>
<sequence length="250" mass="27889">MGWGLLANLPLGRGCPYIPRMSQEVHALPAFYTSPPGEAARWVLAPALSGFWPELRGMEVAAIGWGQPYLPLWQAEAARCLALVPEPVAEGVAPPAAVMPELNLPLPDLSLDRILLIHALEHVERPDALLRECWRVLRENGRLLVVVPNRLGWWSLTDHTPFGQGRPYSRGQIKRLLRSRLFTVERRENALYVPPFSSRWALAGTRLWEGAGRRLFPRFGGVILAEARKEVLGGLPTGTVPKRRVVEMPV</sequence>
<comment type="caution">
    <text evidence="2">The sequence shown here is derived from an EMBL/GenBank/DDBJ whole genome shotgun (WGS) entry which is preliminary data.</text>
</comment>
<dbReference type="CDD" id="cd02440">
    <property type="entry name" value="AdoMet_MTases"/>
    <property type="match status" value="1"/>
</dbReference>
<gene>
    <name evidence="2" type="ORF">EOD42_04035</name>
</gene>
<organism evidence="2 3">
    <name type="scientific">Rhodovarius crocodyli</name>
    <dbReference type="NCBI Taxonomy" id="1979269"/>
    <lineage>
        <taxon>Bacteria</taxon>
        <taxon>Pseudomonadati</taxon>
        <taxon>Pseudomonadota</taxon>
        <taxon>Alphaproteobacteria</taxon>
        <taxon>Acetobacterales</taxon>
        <taxon>Roseomonadaceae</taxon>
        <taxon>Rhodovarius</taxon>
    </lineage>
</organism>
<dbReference type="OrthoDB" id="9800231at2"/>
<keyword evidence="2" id="KW-0489">Methyltransferase</keyword>
<dbReference type="GO" id="GO:0008757">
    <property type="term" value="F:S-adenosylmethionine-dependent methyltransferase activity"/>
    <property type="evidence" value="ECO:0007669"/>
    <property type="project" value="InterPro"/>
</dbReference>
<dbReference type="SUPFAM" id="SSF53335">
    <property type="entry name" value="S-adenosyl-L-methionine-dependent methyltransferases"/>
    <property type="match status" value="1"/>
</dbReference>
<dbReference type="Pfam" id="PF08241">
    <property type="entry name" value="Methyltransf_11"/>
    <property type="match status" value="1"/>
</dbReference>